<sequence length="172" mass="19878">MEKEQISLAKTGDLARIERLFQDCKEALQQKGIYQWDDEYPNKEYFAHTINEKEMFILHNESEILGAMVLNEWEIAEWDAVDWSNKNGNYLVLHSFCTHPTVQGKGLGGIMLQFAEKMAKEQGYDGIRLDAYSGNKGSLGFYEKRGYNKTGEVFFSSKPAEHGTYFCYEKLF</sequence>
<dbReference type="Gene3D" id="3.40.630.30">
    <property type="match status" value="1"/>
</dbReference>
<dbReference type="PATRIC" id="fig|1117379.3.peg.1715"/>
<evidence type="ECO:0000256" key="1">
    <source>
        <dbReference type="ARBA" id="ARBA00022679"/>
    </source>
</evidence>
<evidence type="ECO:0000259" key="3">
    <source>
        <dbReference type="PROSITE" id="PS51186"/>
    </source>
</evidence>
<dbReference type="eggNOG" id="COG1670">
    <property type="taxonomic scope" value="Bacteria"/>
</dbReference>
<dbReference type="SUPFAM" id="SSF55729">
    <property type="entry name" value="Acyl-CoA N-acyltransferases (Nat)"/>
    <property type="match status" value="1"/>
</dbReference>
<dbReference type="GO" id="GO:0016747">
    <property type="term" value="F:acyltransferase activity, transferring groups other than amino-acyl groups"/>
    <property type="evidence" value="ECO:0007669"/>
    <property type="project" value="InterPro"/>
</dbReference>
<dbReference type="PANTHER" id="PTHR43420">
    <property type="entry name" value="ACETYLTRANSFERASE"/>
    <property type="match status" value="1"/>
</dbReference>
<gene>
    <name evidence="4" type="ORF">BABA_08196</name>
</gene>
<evidence type="ECO:0000313" key="5">
    <source>
        <dbReference type="Proteomes" id="UP000006316"/>
    </source>
</evidence>
<dbReference type="OrthoDB" id="9796381at2"/>
<evidence type="ECO:0000256" key="2">
    <source>
        <dbReference type="ARBA" id="ARBA00023315"/>
    </source>
</evidence>
<protein>
    <submittedName>
        <fullName evidence="4">GNAT family acetyltransferase</fullName>
    </submittedName>
</protein>
<feature type="domain" description="N-acetyltransferase" evidence="3">
    <location>
        <begin position="4"/>
        <end position="172"/>
    </location>
</feature>
<keyword evidence="5" id="KW-1185">Reference proteome</keyword>
<reference evidence="4 5" key="1">
    <citation type="journal article" date="2012" name="Front. Microbiol.">
        <title>Redundancy and modularity in membrane-associated dissimilatory nitrate reduction in Bacillus.</title>
        <authorList>
            <person name="Heylen K."/>
            <person name="Keltjens J."/>
        </authorList>
    </citation>
    <scope>NUCLEOTIDE SEQUENCE [LARGE SCALE GENOMIC DNA]</scope>
    <source>
        <strain evidence="5">LMG 21833T</strain>
    </source>
</reference>
<dbReference type="PROSITE" id="PS51186">
    <property type="entry name" value="GNAT"/>
    <property type="match status" value="1"/>
</dbReference>
<dbReference type="Pfam" id="PF00583">
    <property type="entry name" value="Acetyltransf_1"/>
    <property type="match status" value="1"/>
</dbReference>
<evidence type="ECO:0000313" key="4">
    <source>
        <dbReference type="EMBL" id="EKN69757.1"/>
    </source>
</evidence>
<dbReference type="InterPro" id="IPR050680">
    <property type="entry name" value="YpeA/RimI_acetyltransf"/>
</dbReference>
<keyword evidence="2" id="KW-0012">Acyltransferase</keyword>
<dbReference type="InterPro" id="IPR000182">
    <property type="entry name" value="GNAT_dom"/>
</dbReference>
<dbReference type="PANTHER" id="PTHR43420:SF47">
    <property type="entry name" value="N-ACETYLTRANSFERASE DOMAIN-CONTAINING PROTEIN"/>
    <property type="match status" value="1"/>
</dbReference>
<keyword evidence="1 4" id="KW-0808">Transferase</keyword>
<proteinExistence type="predicted"/>
<accession>K6DB39</accession>
<dbReference type="EMBL" id="AJLS01000054">
    <property type="protein sequence ID" value="EKN69757.1"/>
    <property type="molecule type" value="Genomic_DNA"/>
</dbReference>
<dbReference type="CDD" id="cd04301">
    <property type="entry name" value="NAT_SF"/>
    <property type="match status" value="1"/>
</dbReference>
<dbReference type="RefSeq" id="WP_007084662.1">
    <property type="nucleotide sequence ID" value="NZ_AJLS01000054.1"/>
</dbReference>
<organism evidence="4 5">
    <name type="scientific">Neobacillus bataviensis LMG 21833</name>
    <dbReference type="NCBI Taxonomy" id="1117379"/>
    <lineage>
        <taxon>Bacteria</taxon>
        <taxon>Bacillati</taxon>
        <taxon>Bacillota</taxon>
        <taxon>Bacilli</taxon>
        <taxon>Bacillales</taxon>
        <taxon>Bacillaceae</taxon>
        <taxon>Neobacillus</taxon>
    </lineage>
</organism>
<comment type="caution">
    <text evidence="4">The sequence shown here is derived from an EMBL/GenBank/DDBJ whole genome shotgun (WGS) entry which is preliminary data.</text>
</comment>
<dbReference type="InterPro" id="IPR016181">
    <property type="entry name" value="Acyl_CoA_acyltransferase"/>
</dbReference>
<dbReference type="Proteomes" id="UP000006316">
    <property type="component" value="Unassembled WGS sequence"/>
</dbReference>
<dbReference type="AlphaFoldDB" id="K6DB39"/>
<name>K6DB39_9BACI</name>
<dbReference type="STRING" id="1117379.BABA_08196"/>